<reference evidence="1" key="1">
    <citation type="submission" date="2019-08" db="EMBL/GenBank/DDBJ databases">
        <authorList>
            <person name="Kucharzyk K."/>
            <person name="Murdoch R.W."/>
            <person name="Higgins S."/>
            <person name="Loffler F."/>
        </authorList>
    </citation>
    <scope>NUCLEOTIDE SEQUENCE</scope>
</reference>
<proteinExistence type="predicted"/>
<evidence type="ECO:0000313" key="1">
    <source>
        <dbReference type="EMBL" id="MPM73723.1"/>
    </source>
</evidence>
<protein>
    <submittedName>
        <fullName evidence="1">Uncharacterized protein</fullName>
    </submittedName>
</protein>
<gene>
    <name evidence="1" type="ORF">SDC9_120705</name>
</gene>
<organism evidence="1">
    <name type="scientific">bioreactor metagenome</name>
    <dbReference type="NCBI Taxonomy" id="1076179"/>
    <lineage>
        <taxon>unclassified sequences</taxon>
        <taxon>metagenomes</taxon>
        <taxon>ecological metagenomes</taxon>
    </lineage>
</organism>
<sequence>MLEQTDGLLTEFDEGLWNATIETATVRHDGNIVFRWRNGMELLIEVVYKF</sequence>
<name>A0A645C9X7_9ZZZZ</name>
<dbReference type="EMBL" id="VSSQ01025527">
    <property type="protein sequence ID" value="MPM73723.1"/>
    <property type="molecule type" value="Genomic_DNA"/>
</dbReference>
<dbReference type="AlphaFoldDB" id="A0A645C9X7"/>
<accession>A0A645C9X7</accession>
<comment type="caution">
    <text evidence="1">The sequence shown here is derived from an EMBL/GenBank/DDBJ whole genome shotgun (WGS) entry which is preliminary data.</text>
</comment>